<proteinExistence type="predicted"/>
<evidence type="ECO:0000256" key="1">
    <source>
        <dbReference type="SAM" id="MobiDB-lite"/>
    </source>
</evidence>
<feature type="compositionally biased region" description="Pro residues" evidence="1">
    <location>
        <begin position="58"/>
        <end position="78"/>
    </location>
</feature>
<gene>
    <name evidence="3" type="ORF">Csa_3G175620</name>
</gene>
<dbReference type="EMBL" id="CM002924">
    <property type="protein sequence ID" value="KGN57261.1"/>
    <property type="molecule type" value="Genomic_DNA"/>
</dbReference>
<evidence type="ECO:0000313" key="3">
    <source>
        <dbReference type="EMBL" id="KGN57261.1"/>
    </source>
</evidence>
<evidence type="ECO:0000313" key="4">
    <source>
        <dbReference type="Proteomes" id="UP000029981"/>
    </source>
</evidence>
<keyword evidence="2" id="KW-0732">Signal</keyword>
<reference evidence="3 4" key="1">
    <citation type="journal article" date="2009" name="Nat. Genet.">
        <title>The genome of the cucumber, Cucumis sativus L.</title>
        <authorList>
            <person name="Huang S."/>
            <person name="Li R."/>
            <person name="Zhang Z."/>
            <person name="Li L."/>
            <person name="Gu X."/>
            <person name="Fan W."/>
            <person name="Lucas W.J."/>
            <person name="Wang X."/>
            <person name="Xie B."/>
            <person name="Ni P."/>
            <person name="Ren Y."/>
            <person name="Zhu H."/>
            <person name="Li J."/>
            <person name="Lin K."/>
            <person name="Jin W."/>
            <person name="Fei Z."/>
            <person name="Li G."/>
            <person name="Staub J."/>
            <person name="Kilian A."/>
            <person name="van der Vossen E.A."/>
            <person name="Wu Y."/>
            <person name="Guo J."/>
            <person name="He J."/>
            <person name="Jia Z."/>
            <person name="Ren Y."/>
            <person name="Tian G."/>
            <person name="Lu Y."/>
            <person name="Ruan J."/>
            <person name="Qian W."/>
            <person name="Wang M."/>
            <person name="Huang Q."/>
            <person name="Li B."/>
            <person name="Xuan Z."/>
            <person name="Cao J."/>
            <person name="Asan"/>
            <person name="Wu Z."/>
            <person name="Zhang J."/>
            <person name="Cai Q."/>
            <person name="Bai Y."/>
            <person name="Zhao B."/>
            <person name="Han Y."/>
            <person name="Li Y."/>
            <person name="Li X."/>
            <person name="Wang S."/>
            <person name="Shi Q."/>
            <person name="Liu S."/>
            <person name="Cho W.K."/>
            <person name="Kim J.Y."/>
            <person name="Xu Y."/>
            <person name="Heller-Uszynska K."/>
            <person name="Miao H."/>
            <person name="Cheng Z."/>
            <person name="Zhang S."/>
            <person name="Wu J."/>
            <person name="Yang Y."/>
            <person name="Kang H."/>
            <person name="Li M."/>
            <person name="Liang H."/>
            <person name="Ren X."/>
            <person name="Shi Z."/>
            <person name="Wen M."/>
            <person name="Jian M."/>
            <person name="Yang H."/>
            <person name="Zhang G."/>
            <person name="Yang Z."/>
            <person name="Chen R."/>
            <person name="Liu S."/>
            <person name="Li J."/>
            <person name="Ma L."/>
            <person name="Liu H."/>
            <person name="Zhou Y."/>
            <person name="Zhao J."/>
            <person name="Fang X."/>
            <person name="Li G."/>
            <person name="Fang L."/>
            <person name="Li Y."/>
            <person name="Liu D."/>
            <person name="Zheng H."/>
            <person name="Zhang Y."/>
            <person name="Qin N."/>
            <person name="Li Z."/>
            <person name="Yang G."/>
            <person name="Yang S."/>
            <person name="Bolund L."/>
            <person name="Kristiansen K."/>
            <person name="Zheng H."/>
            <person name="Li S."/>
            <person name="Zhang X."/>
            <person name="Yang H."/>
            <person name="Wang J."/>
            <person name="Sun R."/>
            <person name="Zhang B."/>
            <person name="Jiang S."/>
            <person name="Wang J."/>
            <person name="Du Y."/>
            <person name="Li S."/>
        </authorList>
    </citation>
    <scope>NUCLEOTIDE SEQUENCE [LARGE SCALE GENOMIC DNA]</scope>
    <source>
        <strain evidence="4">cv. 9930</strain>
    </source>
</reference>
<organism evidence="3 4">
    <name type="scientific">Cucumis sativus</name>
    <name type="common">Cucumber</name>
    <dbReference type="NCBI Taxonomy" id="3659"/>
    <lineage>
        <taxon>Eukaryota</taxon>
        <taxon>Viridiplantae</taxon>
        <taxon>Streptophyta</taxon>
        <taxon>Embryophyta</taxon>
        <taxon>Tracheophyta</taxon>
        <taxon>Spermatophyta</taxon>
        <taxon>Magnoliopsida</taxon>
        <taxon>eudicotyledons</taxon>
        <taxon>Gunneridae</taxon>
        <taxon>Pentapetalae</taxon>
        <taxon>rosids</taxon>
        <taxon>fabids</taxon>
        <taxon>Cucurbitales</taxon>
        <taxon>Cucurbitaceae</taxon>
        <taxon>Benincaseae</taxon>
        <taxon>Cucumis</taxon>
    </lineage>
</organism>
<name>A0A0A0LB11_CUCSA</name>
<accession>A0A0A0LB11</accession>
<feature type="region of interest" description="Disordered" evidence="1">
    <location>
        <begin position="49"/>
        <end position="78"/>
    </location>
</feature>
<dbReference type="AlphaFoldDB" id="A0A0A0LB11"/>
<evidence type="ECO:0000256" key="2">
    <source>
        <dbReference type="SAM" id="SignalP"/>
    </source>
</evidence>
<feature type="signal peptide" evidence="2">
    <location>
        <begin position="1"/>
        <end position="25"/>
    </location>
</feature>
<reference evidence="3 4" key="4">
    <citation type="journal article" date="2011" name="BMC Genomics">
        <title>RNA-Seq improves annotation of protein-coding genes in the cucumber genome.</title>
        <authorList>
            <person name="Li Z."/>
            <person name="Zhang Z."/>
            <person name="Yan P."/>
            <person name="Huang S."/>
            <person name="Fei Z."/>
            <person name="Lin K."/>
        </authorList>
    </citation>
    <scope>NUCLEOTIDE SEQUENCE [LARGE SCALE GENOMIC DNA]</scope>
    <source>
        <strain evidence="4">cv. 9930</strain>
    </source>
</reference>
<keyword evidence="4" id="KW-1185">Reference proteome</keyword>
<sequence length="88" mass="10133">MATPRFLVFFSLLLLAFNFSTGVLARPAREMVAVETNWEMGRKLTARQLDTSWKGNYSPPPPNRPPPPPPYRQLPRPRPCYRRPCIPP</sequence>
<reference evidence="3 4" key="3">
    <citation type="journal article" date="2010" name="BMC Genomics">
        <title>Transcriptome sequencing and comparative analysis of cucumber flowers with different sex types.</title>
        <authorList>
            <person name="Guo S."/>
            <person name="Zheng Y."/>
            <person name="Joung J.G."/>
            <person name="Liu S."/>
            <person name="Zhang Z."/>
            <person name="Crasta O.R."/>
            <person name="Sobral B.W."/>
            <person name="Xu Y."/>
            <person name="Huang S."/>
            <person name="Fei Z."/>
        </authorList>
    </citation>
    <scope>NUCLEOTIDE SEQUENCE [LARGE SCALE GENOMIC DNA]</scope>
    <source>
        <strain evidence="4">cv. 9930</strain>
    </source>
</reference>
<protein>
    <submittedName>
        <fullName evidence="3">Uncharacterized protein</fullName>
    </submittedName>
</protein>
<feature type="chain" id="PRO_5001972867" evidence="2">
    <location>
        <begin position="26"/>
        <end position="88"/>
    </location>
</feature>
<dbReference type="Gramene" id="KGN57261">
    <property type="protein sequence ID" value="KGN57261"/>
    <property type="gene ID" value="Csa_3G175620"/>
</dbReference>
<reference evidence="3 4" key="2">
    <citation type="journal article" date="2009" name="PLoS ONE">
        <title>An integrated genetic and cytogenetic map of the cucumber genome.</title>
        <authorList>
            <person name="Ren Y."/>
            <person name="Zhang Z."/>
            <person name="Liu J."/>
            <person name="Staub J.E."/>
            <person name="Han Y."/>
            <person name="Cheng Z."/>
            <person name="Li X."/>
            <person name="Lu J."/>
            <person name="Miao H."/>
            <person name="Kang H."/>
            <person name="Xie B."/>
            <person name="Gu X."/>
            <person name="Wang X."/>
            <person name="Du Y."/>
            <person name="Jin W."/>
            <person name="Huang S."/>
        </authorList>
    </citation>
    <scope>NUCLEOTIDE SEQUENCE [LARGE SCALE GENOMIC DNA]</scope>
    <source>
        <strain evidence="4">cv. 9930</strain>
    </source>
</reference>
<dbReference type="Proteomes" id="UP000029981">
    <property type="component" value="Chromosome 3"/>
</dbReference>